<feature type="transmembrane region" description="Helical" evidence="7">
    <location>
        <begin position="43"/>
        <end position="60"/>
    </location>
</feature>
<gene>
    <name evidence="9" type="ORF">HEB94_004061</name>
</gene>
<sequence length="238" mass="25072">MNTIRLARSLPRSVQLLLVNTLGIALGFYLLVPYLATYLRDELHVATAVVGAVLGLRVFCQQGLTLIGGTAADRLGPRPVIIAGCALRTVAFGMFAFFDDVAGLIVASMLVGFAGALFSPAARSYIAVEAGERRLDAFALSNVASTVGALAGPLIGSVLVAVDFRWTAGVSAAVFAVLTIWQLFALPARPAEASAGSTLGTWREALRDRAFVVFAAATSVLFLSTTSSTCCCRWRRRG</sequence>
<dbReference type="InterPro" id="IPR020846">
    <property type="entry name" value="MFS_dom"/>
</dbReference>
<dbReference type="SUPFAM" id="SSF103473">
    <property type="entry name" value="MFS general substrate transporter"/>
    <property type="match status" value="1"/>
</dbReference>
<feature type="transmembrane region" description="Helical" evidence="7">
    <location>
        <begin position="138"/>
        <end position="162"/>
    </location>
</feature>
<keyword evidence="2" id="KW-0813">Transport</keyword>
<keyword evidence="6 7" id="KW-0472">Membrane</keyword>
<evidence type="ECO:0000256" key="3">
    <source>
        <dbReference type="ARBA" id="ARBA00022475"/>
    </source>
</evidence>
<reference evidence="9" key="1">
    <citation type="submission" date="2020-10" db="EMBL/GenBank/DDBJ databases">
        <title>Sequencing the genomes of 1000 actinobacteria strains.</title>
        <authorList>
            <person name="Klenk H.-P."/>
        </authorList>
    </citation>
    <scope>NUCLEOTIDE SEQUENCE</scope>
    <source>
        <strain evidence="9">DSM 45354</strain>
    </source>
</reference>
<evidence type="ECO:0000256" key="5">
    <source>
        <dbReference type="ARBA" id="ARBA00022989"/>
    </source>
</evidence>
<comment type="subcellular location">
    <subcellularLocation>
        <location evidence="1">Cell membrane</location>
        <topology evidence="1">Multi-pass membrane protein</topology>
    </subcellularLocation>
</comment>
<keyword evidence="5 7" id="KW-1133">Transmembrane helix</keyword>
<dbReference type="GO" id="GO:0022857">
    <property type="term" value="F:transmembrane transporter activity"/>
    <property type="evidence" value="ECO:0007669"/>
    <property type="project" value="InterPro"/>
</dbReference>
<dbReference type="AlphaFoldDB" id="A0A927MYU0"/>
<evidence type="ECO:0000256" key="2">
    <source>
        <dbReference type="ARBA" id="ARBA00022448"/>
    </source>
</evidence>
<dbReference type="RefSeq" id="WP_202896439.1">
    <property type="nucleotide sequence ID" value="NZ_BAABJL010000158.1"/>
</dbReference>
<evidence type="ECO:0000256" key="6">
    <source>
        <dbReference type="ARBA" id="ARBA00023136"/>
    </source>
</evidence>
<comment type="caution">
    <text evidence="9">The sequence shown here is derived from an EMBL/GenBank/DDBJ whole genome shotgun (WGS) entry which is preliminary data.</text>
</comment>
<feature type="transmembrane region" description="Helical" evidence="7">
    <location>
        <begin position="104"/>
        <end position="126"/>
    </location>
</feature>
<keyword evidence="4 7" id="KW-0812">Transmembrane</keyword>
<dbReference type="Pfam" id="PF07690">
    <property type="entry name" value="MFS_1"/>
    <property type="match status" value="1"/>
</dbReference>
<feature type="transmembrane region" description="Helical" evidence="7">
    <location>
        <begin position="80"/>
        <end position="98"/>
    </location>
</feature>
<organism evidence="9 10">
    <name type="scientific">Actinopolymorpha pittospori</name>
    <dbReference type="NCBI Taxonomy" id="648752"/>
    <lineage>
        <taxon>Bacteria</taxon>
        <taxon>Bacillati</taxon>
        <taxon>Actinomycetota</taxon>
        <taxon>Actinomycetes</taxon>
        <taxon>Propionibacteriales</taxon>
        <taxon>Actinopolymorphaceae</taxon>
        <taxon>Actinopolymorpha</taxon>
    </lineage>
</organism>
<dbReference type="Proteomes" id="UP000638648">
    <property type="component" value="Unassembled WGS sequence"/>
</dbReference>
<protein>
    <submittedName>
        <fullName evidence="9">MFS family permease</fullName>
    </submittedName>
</protein>
<dbReference type="PROSITE" id="PS50850">
    <property type="entry name" value="MFS"/>
    <property type="match status" value="1"/>
</dbReference>
<dbReference type="PANTHER" id="PTHR23517">
    <property type="entry name" value="RESISTANCE PROTEIN MDTM, PUTATIVE-RELATED-RELATED"/>
    <property type="match status" value="1"/>
</dbReference>
<keyword evidence="10" id="KW-1185">Reference proteome</keyword>
<keyword evidence="3" id="KW-1003">Cell membrane</keyword>
<dbReference type="InterPro" id="IPR050171">
    <property type="entry name" value="MFS_Transporters"/>
</dbReference>
<feature type="domain" description="Major facilitator superfamily (MFS) profile" evidence="8">
    <location>
        <begin position="13"/>
        <end position="238"/>
    </location>
</feature>
<feature type="transmembrane region" description="Helical" evidence="7">
    <location>
        <begin position="16"/>
        <end position="37"/>
    </location>
</feature>
<evidence type="ECO:0000313" key="10">
    <source>
        <dbReference type="Proteomes" id="UP000638648"/>
    </source>
</evidence>
<dbReference type="GO" id="GO:0005886">
    <property type="term" value="C:plasma membrane"/>
    <property type="evidence" value="ECO:0007669"/>
    <property type="project" value="UniProtKB-SubCell"/>
</dbReference>
<dbReference type="EMBL" id="JADBEM010000001">
    <property type="protein sequence ID" value="MBE1607213.1"/>
    <property type="molecule type" value="Genomic_DNA"/>
</dbReference>
<accession>A0A927MYU0</accession>
<name>A0A927MYU0_9ACTN</name>
<evidence type="ECO:0000313" key="9">
    <source>
        <dbReference type="EMBL" id="MBE1607213.1"/>
    </source>
</evidence>
<proteinExistence type="predicted"/>
<evidence type="ECO:0000256" key="7">
    <source>
        <dbReference type="SAM" id="Phobius"/>
    </source>
</evidence>
<feature type="transmembrane region" description="Helical" evidence="7">
    <location>
        <begin position="168"/>
        <end position="188"/>
    </location>
</feature>
<dbReference type="PANTHER" id="PTHR23517:SF2">
    <property type="entry name" value="MULTIDRUG RESISTANCE PROTEIN MDTH"/>
    <property type="match status" value="1"/>
</dbReference>
<evidence type="ECO:0000256" key="1">
    <source>
        <dbReference type="ARBA" id="ARBA00004651"/>
    </source>
</evidence>
<dbReference type="InterPro" id="IPR011701">
    <property type="entry name" value="MFS"/>
</dbReference>
<evidence type="ECO:0000256" key="4">
    <source>
        <dbReference type="ARBA" id="ARBA00022692"/>
    </source>
</evidence>
<dbReference type="InterPro" id="IPR036259">
    <property type="entry name" value="MFS_trans_sf"/>
</dbReference>
<dbReference type="Gene3D" id="1.20.1250.20">
    <property type="entry name" value="MFS general substrate transporter like domains"/>
    <property type="match status" value="1"/>
</dbReference>
<evidence type="ECO:0000259" key="8">
    <source>
        <dbReference type="PROSITE" id="PS50850"/>
    </source>
</evidence>